<evidence type="ECO:0000313" key="4">
    <source>
        <dbReference type="EMBL" id="TBL81268.1"/>
    </source>
</evidence>
<proteinExistence type="inferred from homology"/>
<sequence>MMTSIRNIYCVGRNFGLHAAELGNDIPDKPMIFLKPTHSIVPMNGGPIALPTDRGEVHFETELVIRIAADYRPGITVDELVDAFALGIDFTLRDVQSELKKKGHPWTAAKGFLNSAPITEFRAFPGFEQVKQTEFTLLKNGDEAQRGNLNDMIFNLQVIVDFIARHFGLGQGDIIYTGTPAGVAAVSDGDRLELLWGNETWGACTVRLENA</sequence>
<dbReference type="SUPFAM" id="SSF56529">
    <property type="entry name" value="FAH"/>
    <property type="match status" value="1"/>
</dbReference>
<dbReference type="OrthoDB" id="9805307at2"/>
<evidence type="ECO:0000259" key="3">
    <source>
        <dbReference type="Pfam" id="PF01557"/>
    </source>
</evidence>
<dbReference type="GO" id="GO:0046872">
    <property type="term" value="F:metal ion binding"/>
    <property type="evidence" value="ECO:0007669"/>
    <property type="project" value="UniProtKB-KW"/>
</dbReference>
<dbReference type="Proteomes" id="UP000293142">
    <property type="component" value="Unassembled WGS sequence"/>
</dbReference>
<dbReference type="GO" id="GO:0018773">
    <property type="term" value="F:acetylpyruvate hydrolase activity"/>
    <property type="evidence" value="ECO:0007669"/>
    <property type="project" value="TreeGrafter"/>
</dbReference>
<evidence type="ECO:0000313" key="5">
    <source>
        <dbReference type="Proteomes" id="UP000293142"/>
    </source>
</evidence>
<gene>
    <name evidence="4" type="ORF">EYB31_04045</name>
</gene>
<keyword evidence="4" id="KW-0378">Hydrolase</keyword>
<keyword evidence="5" id="KW-1185">Reference proteome</keyword>
<organism evidence="4 5">
    <name type="scientific">Paenibacillus thalictri</name>
    <dbReference type="NCBI Taxonomy" id="2527873"/>
    <lineage>
        <taxon>Bacteria</taxon>
        <taxon>Bacillati</taxon>
        <taxon>Bacillota</taxon>
        <taxon>Bacilli</taxon>
        <taxon>Bacillales</taxon>
        <taxon>Paenibacillaceae</taxon>
        <taxon>Paenibacillus</taxon>
    </lineage>
</organism>
<dbReference type="InterPro" id="IPR036663">
    <property type="entry name" value="Fumarylacetoacetase_C_sf"/>
</dbReference>
<comment type="similarity">
    <text evidence="1">Belongs to the FAH family.</text>
</comment>
<dbReference type="PANTHER" id="PTHR11820:SF7">
    <property type="entry name" value="ACYLPYRUVASE FAHD1, MITOCHONDRIAL"/>
    <property type="match status" value="1"/>
</dbReference>
<feature type="domain" description="Fumarylacetoacetase-like C-terminal" evidence="3">
    <location>
        <begin position="8"/>
        <end position="195"/>
    </location>
</feature>
<dbReference type="PANTHER" id="PTHR11820">
    <property type="entry name" value="ACYLPYRUVASE"/>
    <property type="match status" value="1"/>
</dbReference>
<dbReference type="AlphaFoldDB" id="A0A4Q9DZB8"/>
<dbReference type="RefSeq" id="WP_131011980.1">
    <property type="nucleotide sequence ID" value="NZ_SIRE01000003.1"/>
</dbReference>
<dbReference type="InterPro" id="IPR011234">
    <property type="entry name" value="Fumarylacetoacetase-like_C"/>
</dbReference>
<name>A0A4Q9DZB8_9BACL</name>
<evidence type="ECO:0000256" key="1">
    <source>
        <dbReference type="ARBA" id="ARBA00010211"/>
    </source>
</evidence>
<evidence type="ECO:0000256" key="2">
    <source>
        <dbReference type="ARBA" id="ARBA00022723"/>
    </source>
</evidence>
<reference evidence="4 5" key="1">
    <citation type="submission" date="2019-02" db="EMBL/GenBank/DDBJ databases">
        <title>Paenibacillus sp. nov., isolated from surface-sterilized tissue of Thalictrum simplex L.</title>
        <authorList>
            <person name="Tuo L."/>
        </authorList>
    </citation>
    <scope>NUCLEOTIDE SEQUENCE [LARGE SCALE GENOMIC DNA]</scope>
    <source>
        <strain evidence="4 5">N2SHLJ1</strain>
    </source>
</reference>
<protein>
    <submittedName>
        <fullName evidence="4">FAA hydrolase family protein</fullName>
    </submittedName>
</protein>
<dbReference type="Gene3D" id="3.90.850.10">
    <property type="entry name" value="Fumarylacetoacetase-like, C-terminal domain"/>
    <property type="match status" value="1"/>
</dbReference>
<dbReference type="EMBL" id="SIRE01000003">
    <property type="protein sequence ID" value="TBL81268.1"/>
    <property type="molecule type" value="Genomic_DNA"/>
</dbReference>
<accession>A0A4Q9DZB8</accession>
<keyword evidence="2" id="KW-0479">Metal-binding</keyword>
<dbReference type="Pfam" id="PF01557">
    <property type="entry name" value="FAA_hydrolase"/>
    <property type="match status" value="1"/>
</dbReference>
<comment type="caution">
    <text evidence="4">The sequence shown here is derived from an EMBL/GenBank/DDBJ whole genome shotgun (WGS) entry which is preliminary data.</text>
</comment>